<dbReference type="PANTHER" id="PTHR46482:SF14">
    <property type="entry name" value="5'-ADENYLYLSULFATE REDUCTASE 3, CHLOROPLASTIC"/>
    <property type="match status" value="1"/>
</dbReference>
<evidence type="ECO:0000259" key="2">
    <source>
        <dbReference type="Pfam" id="PF01507"/>
    </source>
</evidence>
<dbReference type="SUPFAM" id="SSF52402">
    <property type="entry name" value="Adenine nucleotide alpha hydrolases-like"/>
    <property type="match status" value="1"/>
</dbReference>
<sequence>MFPDAVEIQAFVRNKGLFSFYQDGHQECCCIKKVRALQVALKGLRGWITGSRKDQSPGTRSVIPVVQVDPVFQGLDGGAGSLVKWDYGIRFTLRGMFLYDVSRCTRAVNQGSTREKGVGGGTMQRLKSVDFTEGTSRRVSTETQRPVSMGHP</sequence>
<evidence type="ECO:0000256" key="1">
    <source>
        <dbReference type="SAM" id="MobiDB-lite"/>
    </source>
</evidence>
<dbReference type="Gene3D" id="3.40.50.620">
    <property type="entry name" value="HUPs"/>
    <property type="match status" value="1"/>
</dbReference>
<organism evidence="3">
    <name type="scientific">Brassica oleracea</name>
    <name type="common">Wild cabbage</name>
    <dbReference type="NCBI Taxonomy" id="3712"/>
    <lineage>
        <taxon>Eukaryota</taxon>
        <taxon>Viridiplantae</taxon>
        <taxon>Streptophyta</taxon>
        <taxon>Embryophyta</taxon>
        <taxon>Tracheophyta</taxon>
        <taxon>Spermatophyta</taxon>
        <taxon>Magnoliopsida</taxon>
        <taxon>eudicotyledons</taxon>
        <taxon>Gunneridae</taxon>
        <taxon>Pentapetalae</taxon>
        <taxon>rosids</taxon>
        <taxon>malvids</taxon>
        <taxon>Brassicales</taxon>
        <taxon>Brassicaceae</taxon>
        <taxon>Brassiceae</taxon>
        <taxon>Brassica</taxon>
    </lineage>
</organism>
<accession>A0A3P6BQM7</accession>
<protein>
    <recommendedName>
        <fullName evidence="2">Phosphoadenosine phosphosulphate reductase domain-containing protein</fullName>
    </recommendedName>
</protein>
<reference evidence="3" key="1">
    <citation type="submission" date="2018-11" db="EMBL/GenBank/DDBJ databases">
        <authorList>
            <consortium name="Genoscope - CEA"/>
            <person name="William W."/>
        </authorList>
    </citation>
    <scope>NUCLEOTIDE SEQUENCE</scope>
</reference>
<gene>
    <name evidence="3" type="ORF">BOLC3T20670H</name>
</gene>
<dbReference type="AlphaFoldDB" id="A0A3P6BQM7"/>
<name>A0A3P6BQM7_BRAOL</name>
<evidence type="ECO:0000313" key="3">
    <source>
        <dbReference type="EMBL" id="VDC99700.1"/>
    </source>
</evidence>
<feature type="domain" description="Phosphoadenosine phosphosulphate reductase" evidence="2">
    <location>
        <begin position="7"/>
        <end position="73"/>
    </location>
</feature>
<proteinExistence type="predicted"/>
<dbReference type="GO" id="GO:0003824">
    <property type="term" value="F:catalytic activity"/>
    <property type="evidence" value="ECO:0007669"/>
    <property type="project" value="InterPro"/>
</dbReference>
<dbReference type="InterPro" id="IPR002500">
    <property type="entry name" value="PAPS_reduct_dom"/>
</dbReference>
<feature type="region of interest" description="Disordered" evidence="1">
    <location>
        <begin position="132"/>
        <end position="152"/>
    </location>
</feature>
<dbReference type="PANTHER" id="PTHR46482">
    <property type="entry name" value="5'-ADENYLYLSULFATE REDUCTASE 3, CHLOROPLASTIC"/>
    <property type="match status" value="1"/>
</dbReference>
<dbReference type="InterPro" id="IPR014729">
    <property type="entry name" value="Rossmann-like_a/b/a_fold"/>
</dbReference>
<dbReference type="Pfam" id="PF01507">
    <property type="entry name" value="PAPS_reduct"/>
    <property type="match status" value="1"/>
</dbReference>
<dbReference type="EMBL" id="LR031872">
    <property type="protein sequence ID" value="VDC99700.1"/>
    <property type="molecule type" value="Genomic_DNA"/>
</dbReference>